<dbReference type="SUPFAM" id="SSF141000">
    <property type="entry name" value="Glu-tRNAGln amidotransferase C subunit"/>
    <property type="match status" value="1"/>
</dbReference>
<keyword evidence="1" id="KW-0067">ATP-binding</keyword>
<evidence type="ECO:0000313" key="2">
    <source>
        <dbReference type="EMBL" id="GIU67873.1"/>
    </source>
</evidence>
<dbReference type="PANTHER" id="PTHR15004">
    <property type="entry name" value="GLUTAMYL-TRNA(GLN) AMIDOTRANSFERASE SUBUNIT C, MITOCHONDRIAL"/>
    <property type="match status" value="1"/>
</dbReference>
<proteinExistence type="inferred from homology"/>
<dbReference type="InterPro" id="IPR003837">
    <property type="entry name" value="GatC"/>
</dbReference>
<accession>A0ABQ4PXY0</accession>
<dbReference type="EMBL" id="BPFZ01000015">
    <property type="protein sequence ID" value="GIU67873.1"/>
    <property type="molecule type" value="Genomic_DNA"/>
</dbReference>
<dbReference type="NCBIfam" id="TIGR00135">
    <property type="entry name" value="gatC"/>
    <property type="match status" value="1"/>
</dbReference>
<dbReference type="PANTHER" id="PTHR15004:SF0">
    <property type="entry name" value="GLUTAMYL-TRNA(GLN) AMIDOTRANSFERASE SUBUNIT C, MITOCHONDRIAL"/>
    <property type="match status" value="1"/>
</dbReference>
<dbReference type="RefSeq" id="WP_284361119.1">
    <property type="nucleotide sequence ID" value="NZ_BPFZ01000015.1"/>
</dbReference>
<organism evidence="2 3">
    <name type="scientific">Candidatus Phycosocius spiralis</name>
    <dbReference type="NCBI Taxonomy" id="2815099"/>
    <lineage>
        <taxon>Bacteria</taxon>
        <taxon>Pseudomonadati</taxon>
        <taxon>Pseudomonadota</taxon>
        <taxon>Alphaproteobacteria</taxon>
        <taxon>Caulobacterales</taxon>
        <taxon>Caulobacterales incertae sedis</taxon>
        <taxon>Candidatus Phycosocius</taxon>
    </lineage>
</organism>
<keyword evidence="3" id="KW-1185">Reference proteome</keyword>
<dbReference type="EC" id="6.3.5.-" evidence="1"/>
<comment type="subunit">
    <text evidence="1">Heterotrimer of A, B and C subunits.</text>
</comment>
<dbReference type="Proteomes" id="UP001161064">
    <property type="component" value="Unassembled WGS sequence"/>
</dbReference>
<dbReference type="Gene3D" id="1.10.20.60">
    <property type="entry name" value="Glu-tRNAGln amidotransferase C subunit, N-terminal domain"/>
    <property type="match status" value="1"/>
</dbReference>
<evidence type="ECO:0000313" key="3">
    <source>
        <dbReference type="Proteomes" id="UP001161064"/>
    </source>
</evidence>
<comment type="function">
    <text evidence="1">Allows the formation of correctly charged Asn-tRNA(Asn) or Gln-tRNA(Gln) through the transamidation of misacylated Asp-tRNA(Asn) or Glu-tRNA(Gln) in organisms which lack either or both of asparaginyl-tRNA or glutaminyl-tRNA synthetases. The reaction takes place in the presence of glutamine and ATP through an activated phospho-Asp-tRNA(Asn) or phospho-Glu-tRNA(Gln).</text>
</comment>
<dbReference type="InterPro" id="IPR036113">
    <property type="entry name" value="Asp/Glu-ADT_sf_sub_c"/>
</dbReference>
<keyword evidence="1" id="KW-0547">Nucleotide-binding</keyword>
<comment type="catalytic activity">
    <reaction evidence="1">
        <text>L-glutamyl-tRNA(Gln) + L-glutamine + ATP + H2O = L-glutaminyl-tRNA(Gln) + L-glutamate + ADP + phosphate + H(+)</text>
        <dbReference type="Rhea" id="RHEA:17521"/>
        <dbReference type="Rhea" id="RHEA-COMP:9681"/>
        <dbReference type="Rhea" id="RHEA-COMP:9684"/>
        <dbReference type="ChEBI" id="CHEBI:15377"/>
        <dbReference type="ChEBI" id="CHEBI:15378"/>
        <dbReference type="ChEBI" id="CHEBI:29985"/>
        <dbReference type="ChEBI" id="CHEBI:30616"/>
        <dbReference type="ChEBI" id="CHEBI:43474"/>
        <dbReference type="ChEBI" id="CHEBI:58359"/>
        <dbReference type="ChEBI" id="CHEBI:78520"/>
        <dbReference type="ChEBI" id="CHEBI:78521"/>
        <dbReference type="ChEBI" id="CHEBI:456216"/>
    </reaction>
</comment>
<keyword evidence="1" id="KW-0648">Protein biosynthesis</keyword>
<dbReference type="HAMAP" id="MF_00122">
    <property type="entry name" value="GatC"/>
    <property type="match status" value="1"/>
</dbReference>
<name>A0ABQ4PXY0_9PROT</name>
<reference evidence="2" key="2">
    <citation type="journal article" date="2023" name="ISME Commun">
        <title>Characterization of a bloom-associated alphaproteobacterial lineage, 'Candidatus Phycosocius': insights into freshwater algal-bacterial interactions.</title>
        <authorList>
            <person name="Tanabe Y."/>
            <person name="Yamaguchi H."/>
            <person name="Yoshida M."/>
            <person name="Kai A."/>
            <person name="Okazaki Y."/>
        </authorList>
    </citation>
    <scope>NUCLEOTIDE SEQUENCE</scope>
    <source>
        <strain evidence="2">BOTRYCO-1</strain>
    </source>
</reference>
<keyword evidence="1" id="KW-0436">Ligase</keyword>
<dbReference type="Pfam" id="PF02686">
    <property type="entry name" value="GatC"/>
    <property type="match status" value="1"/>
</dbReference>
<comment type="caution">
    <text evidence="2">The sequence shown here is derived from an EMBL/GenBank/DDBJ whole genome shotgun (WGS) entry which is preliminary data.</text>
</comment>
<sequence length="95" mass="10336">MSVDLQTVRRAARLARIYEPESRLESLARELNAILGWIDLLEEVDVEGVEAMTSAVELTLPLRDDVISDGGQAKAIVANAPQSADGFFVVPKVVE</sequence>
<reference evidence="2" key="1">
    <citation type="submission" date="2021-05" db="EMBL/GenBank/DDBJ databases">
        <authorList>
            <person name="Tanabe Y."/>
        </authorList>
    </citation>
    <scope>NUCLEOTIDE SEQUENCE</scope>
    <source>
        <strain evidence="2">BOTRYCO-1</strain>
    </source>
</reference>
<comment type="similarity">
    <text evidence="1">Belongs to the GatC family.</text>
</comment>
<gene>
    <name evidence="1 2" type="primary">gatC</name>
    <name evidence="2" type="ORF">PsB1_2027</name>
</gene>
<protein>
    <recommendedName>
        <fullName evidence="1">Aspartyl/glutamyl-tRNA(Asn/Gln) amidotransferase subunit C</fullName>
        <shortName evidence="1">Asp/Glu-ADT subunit C</shortName>
        <ecNumber evidence="1">6.3.5.-</ecNumber>
    </recommendedName>
</protein>
<evidence type="ECO:0000256" key="1">
    <source>
        <dbReference type="HAMAP-Rule" id="MF_00122"/>
    </source>
</evidence>
<comment type="catalytic activity">
    <reaction evidence="1">
        <text>L-aspartyl-tRNA(Asn) + L-glutamine + ATP + H2O = L-asparaginyl-tRNA(Asn) + L-glutamate + ADP + phosphate + 2 H(+)</text>
        <dbReference type="Rhea" id="RHEA:14513"/>
        <dbReference type="Rhea" id="RHEA-COMP:9674"/>
        <dbReference type="Rhea" id="RHEA-COMP:9677"/>
        <dbReference type="ChEBI" id="CHEBI:15377"/>
        <dbReference type="ChEBI" id="CHEBI:15378"/>
        <dbReference type="ChEBI" id="CHEBI:29985"/>
        <dbReference type="ChEBI" id="CHEBI:30616"/>
        <dbReference type="ChEBI" id="CHEBI:43474"/>
        <dbReference type="ChEBI" id="CHEBI:58359"/>
        <dbReference type="ChEBI" id="CHEBI:78515"/>
        <dbReference type="ChEBI" id="CHEBI:78516"/>
        <dbReference type="ChEBI" id="CHEBI:456216"/>
    </reaction>
</comment>